<sequence length="18" mass="2280">MIILQLIRYISLRRHIKI</sequence>
<reference evidence="1" key="1">
    <citation type="submission" date="2014-11" db="EMBL/GenBank/DDBJ databases">
        <authorList>
            <person name="Amaro Gonzalez C."/>
        </authorList>
    </citation>
    <scope>NUCLEOTIDE SEQUENCE</scope>
</reference>
<protein>
    <submittedName>
        <fullName evidence="1">Uncharacterized protein</fullName>
    </submittedName>
</protein>
<organism evidence="1">
    <name type="scientific">Anguilla anguilla</name>
    <name type="common">European freshwater eel</name>
    <name type="synonym">Muraena anguilla</name>
    <dbReference type="NCBI Taxonomy" id="7936"/>
    <lineage>
        <taxon>Eukaryota</taxon>
        <taxon>Metazoa</taxon>
        <taxon>Chordata</taxon>
        <taxon>Craniata</taxon>
        <taxon>Vertebrata</taxon>
        <taxon>Euteleostomi</taxon>
        <taxon>Actinopterygii</taxon>
        <taxon>Neopterygii</taxon>
        <taxon>Teleostei</taxon>
        <taxon>Anguilliformes</taxon>
        <taxon>Anguillidae</taxon>
        <taxon>Anguilla</taxon>
    </lineage>
</organism>
<accession>A0A0E9ULU2</accession>
<evidence type="ECO:0000313" key="1">
    <source>
        <dbReference type="EMBL" id="JAH65933.1"/>
    </source>
</evidence>
<name>A0A0E9ULU2_ANGAN</name>
<dbReference type="EMBL" id="GBXM01042644">
    <property type="protein sequence ID" value="JAH65933.1"/>
    <property type="molecule type" value="Transcribed_RNA"/>
</dbReference>
<dbReference type="AlphaFoldDB" id="A0A0E9ULU2"/>
<proteinExistence type="predicted"/>
<reference evidence="1" key="2">
    <citation type="journal article" date="2015" name="Fish Shellfish Immunol.">
        <title>Early steps in the European eel (Anguilla anguilla)-Vibrio vulnificus interaction in the gills: Role of the RtxA13 toxin.</title>
        <authorList>
            <person name="Callol A."/>
            <person name="Pajuelo D."/>
            <person name="Ebbesson L."/>
            <person name="Teles M."/>
            <person name="MacKenzie S."/>
            <person name="Amaro C."/>
        </authorList>
    </citation>
    <scope>NUCLEOTIDE SEQUENCE</scope>
</reference>